<gene>
    <name evidence="2" type="ORF">M5D96_003274</name>
</gene>
<protein>
    <submittedName>
        <fullName evidence="2">Uncharacterized protein</fullName>
    </submittedName>
</protein>
<keyword evidence="1" id="KW-0732">Signal</keyword>
<keyword evidence="3" id="KW-1185">Reference proteome</keyword>
<accession>A0A9Q0BRY9</accession>
<dbReference type="OrthoDB" id="7979796at2759"/>
<dbReference type="EMBL" id="JAMKOV010000002">
    <property type="protein sequence ID" value="KAI8041976.1"/>
    <property type="molecule type" value="Genomic_DNA"/>
</dbReference>
<feature type="chain" id="PRO_5040204606" evidence="1">
    <location>
        <begin position="20"/>
        <end position="172"/>
    </location>
</feature>
<proteinExistence type="predicted"/>
<dbReference type="AlphaFoldDB" id="A0A9Q0BRY9"/>
<comment type="caution">
    <text evidence="2">The sequence shown here is derived from an EMBL/GenBank/DDBJ whole genome shotgun (WGS) entry which is preliminary data.</text>
</comment>
<name>A0A9Q0BRY9_9MUSC</name>
<organism evidence="2 3">
    <name type="scientific">Drosophila gunungcola</name>
    <name type="common">fruit fly</name>
    <dbReference type="NCBI Taxonomy" id="103775"/>
    <lineage>
        <taxon>Eukaryota</taxon>
        <taxon>Metazoa</taxon>
        <taxon>Ecdysozoa</taxon>
        <taxon>Arthropoda</taxon>
        <taxon>Hexapoda</taxon>
        <taxon>Insecta</taxon>
        <taxon>Pterygota</taxon>
        <taxon>Neoptera</taxon>
        <taxon>Endopterygota</taxon>
        <taxon>Diptera</taxon>
        <taxon>Brachycera</taxon>
        <taxon>Muscomorpha</taxon>
        <taxon>Ephydroidea</taxon>
        <taxon>Drosophilidae</taxon>
        <taxon>Drosophila</taxon>
        <taxon>Sophophora</taxon>
    </lineage>
</organism>
<evidence type="ECO:0000313" key="2">
    <source>
        <dbReference type="EMBL" id="KAI8041976.1"/>
    </source>
</evidence>
<reference evidence="2" key="1">
    <citation type="journal article" date="2023" name="Genome Biol. Evol.">
        <title>Long-read-based Genome Assembly of Drosophila gunungcola Reveals Fewer Chemosensory Genes in Flower-breeding Species.</title>
        <authorList>
            <person name="Negi A."/>
            <person name="Liao B.Y."/>
            <person name="Yeh S.D."/>
        </authorList>
    </citation>
    <scope>NUCLEOTIDE SEQUENCE</scope>
    <source>
        <strain evidence="2">Sukarami</strain>
    </source>
</reference>
<evidence type="ECO:0000313" key="3">
    <source>
        <dbReference type="Proteomes" id="UP001059596"/>
    </source>
</evidence>
<sequence length="172" mass="19718">MLLKCIPLLLLAQILIVAAKPTHPELFNSNDPQQKELERQAKEETVNLLNSLFRSQIAYFTEVKAQLNPRLKRAQDINLYVTRLNQAIAEKDMDKKDQMWLNIFDEFKGSPLLLNRESETGLSDMQYKILLTGQKLQDISTKFVTDVADYFWKMTKISGKVIDNSIANGNNA</sequence>
<dbReference type="Proteomes" id="UP001059596">
    <property type="component" value="Unassembled WGS sequence"/>
</dbReference>
<feature type="signal peptide" evidence="1">
    <location>
        <begin position="1"/>
        <end position="19"/>
    </location>
</feature>
<evidence type="ECO:0000256" key="1">
    <source>
        <dbReference type="SAM" id="SignalP"/>
    </source>
</evidence>